<evidence type="ECO:0000259" key="3">
    <source>
        <dbReference type="Pfam" id="PF00149"/>
    </source>
</evidence>
<dbReference type="InterPro" id="IPR029052">
    <property type="entry name" value="Metallo-depent_PP-like"/>
</dbReference>
<name>A0ABY2QLP9_9SPHN</name>
<feature type="domain" description="Calcineurin-like phosphoesterase" evidence="3">
    <location>
        <begin position="54"/>
        <end position="217"/>
    </location>
</feature>
<keyword evidence="2" id="KW-0378">Hydrolase</keyword>
<dbReference type="RefSeq" id="WP_136450506.1">
    <property type="nucleotide sequence ID" value="NZ_SSTI01000001.1"/>
</dbReference>
<evidence type="ECO:0000313" key="5">
    <source>
        <dbReference type="Proteomes" id="UP000308038"/>
    </source>
</evidence>
<dbReference type="InterPro" id="IPR004843">
    <property type="entry name" value="Calcineurin-like_PHP"/>
</dbReference>
<evidence type="ECO:0000256" key="1">
    <source>
        <dbReference type="ARBA" id="ARBA00022723"/>
    </source>
</evidence>
<dbReference type="SUPFAM" id="SSF56300">
    <property type="entry name" value="Metallo-dependent phosphatases"/>
    <property type="match status" value="1"/>
</dbReference>
<dbReference type="EMBL" id="SSTI01000001">
    <property type="protein sequence ID" value="THG42177.1"/>
    <property type="molecule type" value="Genomic_DNA"/>
</dbReference>
<protein>
    <submittedName>
        <fullName evidence="4">Phosphohydrolase</fullName>
    </submittedName>
</protein>
<evidence type="ECO:0000256" key="2">
    <source>
        <dbReference type="ARBA" id="ARBA00022801"/>
    </source>
</evidence>
<gene>
    <name evidence="4" type="ORF">E5988_01615</name>
</gene>
<keyword evidence="5" id="KW-1185">Reference proteome</keyword>
<dbReference type="Gene3D" id="3.60.21.10">
    <property type="match status" value="1"/>
</dbReference>
<comment type="caution">
    <text evidence="4">The sequence shown here is derived from an EMBL/GenBank/DDBJ whole genome shotgun (WGS) entry which is preliminary data.</text>
</comment>
<dbReference type="Proteomes" id="UP000308038">
    <property type="component" value="Unassembled WGS sequence"/>
</dbReference>
<accession>A0ABY2QLP9</accession>
<evidence type="ECO:0000313" key="4">
    <source>
        <dbReference type="EMBL" id="THG42177.1"/>
    </source>
</evidence>
<organism evidence="4 5">
    <name type="scientific">Sphingomonas olei</name>
    <dbReference type="NCBI Taxonomy" id="1886787"/>
    <lineage>
        <taxon>Bacteria</taxon>
        <taxon>Pseudomonadati</taxon>
        <taxon>Pseudomonadota</taxon>
        <taxon>Alphaproteobacteria</taxon>
        <taxon>Sphingomonadales</taxon>
        <taxon>Sphingomonadaceae</taxon>
        <taxon>Sphingomonas</taxon>
    </lineage>
</organism>
<dbReference type="PANTHER" id="PTHR31302">
    <property type="entry name" value="TRANSMEMBRANE PROTEIN WITH METALLOPHOSPHOESTERASE DOMAIN-RELATED"/>
    <property type="match status" value="1"/>
</dbReference>
<keyword evidence="1" id="KW-0479">Metal-binding</keyword>
<sequence length="279" mass="28874">MIRRHPIIVALLLLLVAAGGVLAVLGWQEAHRDPVIRPGSIALSGWPAGHPPLTIALASDIHIGGGAMDGARLARIVAQINAAAPDLIVLAGDFIDGHDAETARANAPVLTQALRGLRAPLGTIAVLGNHDHDSDPARVAAALAAANISVLDNAATQRGPLAIGVVGDAYSGNDDLPVTLRALARLSGPRLLVTHSPDIAPDMPADISLLLAGHTHCGQVVLPLVGALWVPSRFGDRYRCGIIREGARTVVTSAGLGTSLLPLRYRAPPDVWLLRLGAN</sequence>
<proteinExistence type="predicted"/>
<dbReference type="Pfam" id="PF00149">
    <property type="entry name" value="Metallophos"/>
    <property type="match status" value="1"/>
</dbReference>
<dbReference type="PANTHER" id="PTHR31302:SF31">
    <property type="entry name" value="PHOSPHODIESTERASE YAEI"/>
    <property type="match status" value="1"/>
</dbReference>
<dbReference type="InterPro" id="IPR051158">
    <property type="entry name" value="Metallophosphoesterase_sf"/>
</dbReference>
<reference evidence="4 5" key="1">
    <citation type="submission" date="2019-04" db="EMBL/GenBank/DDBJ databases">
        <title>Microbes associate with the intestines of laboratory mice.</title>
        <authorList>
            <person name="Navarre W."/>
            <person name="Wong E."/>
            <person name="Huang K.C."/>
            <person name="Tropini C."/>
            <person name="Ng K."/>
            <person name="Yu B."/>
        </authorList>
    </citation>
    <scope>NUCLEOTIDE SEQUENCE [LARGE SCALE GENOMIC DNA]</scope>
    <source>
        <strain evidence="4 5">NM83_B4-11</strain>
    </source>
</reference>